<evidence type="ECO:0000313" key="2">
    <source>
        <dbReference type="Proteomes" id="UP000299102"/>
    </source>
</evidence>
<name>A0A4C1X9Y7_EUMVA</name>
<organism evidence="1 2">
    <name type="scientific">Eumeta variegata</name>
    <name type="common">Bagworm moth</name>
    <name type="synonym">Eumeta japonica</name>
    <dbReference type="NCBI Taxonomy" id="151549"/>
    <lineage>
        <taxon>Eukaryota</taxon>
        <taxon>Metazoa</taxon>
        <taxon>Ecdysozoa</taxon>
        <taxon>Arthropoda</taxon>
        <taxon>Hexapoda</taxon>
        <taxon>Insecta</taxon>
        <taxon>Pterygota</taxon>
        <taxon>Neoptera</taxon>
        <taxon>Endopterygota</taxon>
        <taxon>Lepidoptera</taxon>
        <taxon>Glossata</taxon>
        <taxon>Ditrysia</taxon>
        <taxon>Tineoidea</taxon>
        <taxon>Psychidae</taxon>
        <taxon>Oiketicinae</taxon>
        <taxon>Eumeta</taxon>
    </lineage>
</organism>
<proteinExistence type="predicted"/>
<dbReference type="Proteomes" id="UP000299102">
    <property type="component" value="Unassembled WGS sequence"/>
</dbReference>
<keyword evidence="2" id="KW-1185">Reference proteome</keyword>
<dbReference type="EMBL" id="BGZK01000768">
    <property type="protein sequence ID" value="GBP59702.1"/>
    <property type="molecule type" value="Genomic_DNA"/>
</dbReference>
<accession>A0A4C1X9Y7</accession>
<reference evidence="1 2" key="1">
    <citation type="journal article" date="2019" name="Commun. Biol.">
        <title>The bagworm genome reveals a unique fibroin gene that provides high tensile strength.</title>
        <authorList>
            <person name="Kono N."/>
            <person name="Nakamura H."/>
            <person name="Ohtoshi R."/>
            <person name="Tomita M."/>
            <person name="Numata K."/>
            <person name="Arakawa K."/>
        </authorList>
    </citation>
    <scope>NUCLEOTIDE SEQUENCE [LARGE SCALE GENOMIC DNA]</scope>
</reference>
<gene>
    <name evidence="1" type="ORF">EVAR_48670_1</name>
</gene>
<sequence>MVPHASRLGQHVKPSATDFVFAIVTMVFGRFRYEEAGRFVDFHHVYNPRPPSGIGGPQHLLTAAREIHHILYKRLPENFIMSKRHLIENHATL</sequence>
<dbReference type="AlphaFoldDB" id="A0A4C1X9Y7"/>
<comment type="caution">
    <text evidence="1">The sequence shown here is derived from an EMBL/GenBank/DDBJ whole genome shotgun (WGS) entry which is preliminary data.</text>
</comment>
<protein>
    <submittedName>
        <fullName evidence="1">Uncharacterized protein</fullName>
    </submittedName>
</protein>
<evidence type="ECO:0000313" key="1">
    <source>
        <dbReference type="EMBL" id="GBP59702.1"/>
    </source>
</evidence>